<dbReference type="EMBL" id="JAINVV010000012">
    <property type="protein sequence ID" value="MBY8825608.1"/>
    <property type="molecule type" value="Genomic_DNA"/>
</dbReference>
<evidence type="ECO:0000259" key="1">
    <source>
        <dbReference type="Pfam" id="PF12697"/>
    </source>
</evidence>
<dbReference type="InterPro" id="IPR000073">
    <property type="entry name" value="AB_hydrolase_1"/>
</dbReference>
<dbReference type="SUPFAM" id="SSF53474">
    <property type="entry name" value="alpha/beta-Hydrolases"/>
    <property type="match status" value="1"/>
</dbReference>
<keyword evidence="3" id="KW-1185">Reference proteome</keyword>
<proteinExistence type="predicted"/>
<keyword evidence="2" id="KW-0378">Hydrolase</keyword>
<reference evidence="2 3" key="1">
    <citation type="submission" date="2021-08" db="EMBL/GenBank/DDBJ databases">
        <authorList>
            <person name="Tuo L."/>
        </authorList>
    </citation>
    <scope>NUCLEOTIDE SEQUENCE [LARGE SCALE GENOMIC DNA]</scope>
    <source>
        <strain evidence="2 3">JCM 31229</strain>
    </source>
</reference>
<dbReference type="GO" id="GO:0016787">
    <property type="term" value="F:hydrolase activity"/>
    <property type="evidence" value="ECO:0007669"/>
    <property type="project" value="UniProtKB-KW"/>
</dbReference>
<accession>A0ABS7PW71</accession>
<protein>
    <submittedName>
        <fullName evidence="2">Alpha/beta hydrolase</fullName>
    </submittedName>
</protein>
<evidence type="ECO:0000313" key="2">
    <source>
        <dbReference type="EMBL" id="MBY8825608.1"/>
    </source>
</evidence>
<sequence>MNATASKTTGRTGSKTIVLIHGAWLNANSWEGVKARYETRGYTVIAPSWPGDERDPAALRAAPLPGLATTGQRAIVDHYEKIIRSLPEAPILIGHSLGGVFVQHLLDRGLGLAGVSINPAPTPGVPLYPHAIRSALPVFIDPLSWRKVKQMSRAFFRTRFAQTAPADAADALYDRYIVPTPGRVYWDGVINPMKIDWANPDRAPLLLIGGGKDLIADAAMTRAIHAKQRRAPSETDYYEFPERSHWTLIDPGWEAVADFALDWAEQHQRRV</sequence>
<evidence type="ECO:0000313" key="3">
    <source>
        <dbReference type="Proteomes" id="UP000706039"/>
    </source>
</evidence>
<comment type="caution">
    <text evidence="2">The sequence shown here is derived from an EMBL/GenBank/DDBJ whole genome shotgun (WGS) entry which is preliminary data.</text>
</comment>
<dbReference type="Proteomes" id="UP000706039">
    <property type="component" value="Unassembled WGS sequence"/>
</dbReference>
<dbReference type="Pfam" id="PF12697">
    <property type="entry name" value="Abhydrolase_6"/>
    <property type="match status" value="1"/>
</dbReference>
<dbReference type="Gene3D" id="3.40.50.1820">
    <property type="entry name" value="alpha/beta hydrolase"/>
    <property type="match status" value="1"/>
</dbReference>
<dbReference type="InterPro" id="IPR029058">
    <property type="entry name" value="AB_hydrolase_fold"/>
</dbReference>
<feature type="domain" description="AB hydrolase-1" evidence="1">
    <location>
        <begin position="17"/>
        <end position="257"/>
    </location>
</feature>
<dbReference type="RefSeq" id="WP_222992703.1">
    <property type="nucleotide sequence ID" value="NZ_JAINVV010000012.1"/>
</dbReference>
<organism evidence="2 3">
    <name type="scientific">Sphingomonas colocasiae</name>
    <dbReference type="NCBI Taxonomy" id="1848973"/>
    <lineage>
        <taxon>Bacteria</taxon>
        <taxon>Pseudomonadati</taxon>
        <taxon>Pseudomonadota</taxon>
        <taxon>Alphaproteobacteria</taxon>
        <taxon>Sphingomonadales</taxon>
        <taxon>Sphingomonadaceae</taxon>
        <taxon>Sphingomonas</taxon>
    </lineage>
</organism>
<name>A0ABS7PW71_9SPHN</name>
<gene>
    <name evidence="2" type="ORF">K7G82_25125</name>
</gene>